<protein>
    <submittedName>
        <fullName evidence="1">Uncharacterized protein</fullName>
    </submittedName>
</protein>
<dbReference type="OrthoDB" id="3518858at2759"/>
<dbReference type="EMBL" id="JAFJYH010000228">
    <property type="protein sequence ID" value="KAG4415291.1"/>
    <property type="molecule type" value="Genomic_DNA"/>
</dbReference>
<accession>A0A8H7T994</accession>
<evidence type="ECO:0000313" key="1">
    <source>
        <dbReference type="EMBL" id="KAG4415291.1"/>
    </source>
</evidence>
<gene>
    <name evidence="1" type="ORF">IFR04_011598</name>
</gene>
<dbReference type="Proteomes" id="UP000664132">
    <property type="component" value="Unassembled WGS sequence"/>
</dbReference>
<proteinExistence type="predicted"/>
<evidence type="ECO:0000313" key="2">
    <source>
        <dbReference type="Proteomes" id="UP000664132"/>
    </source>
</evidence>
<sequence>MAASSLKKGWLTSLIPATAAHASSISRSINIRPINYLKVPQLSFIHTVRKKAKKARGEAKVISPAVDVHGNVVRTSVAISKQDSSTAVTELSKDISALTLYAPSEGQLGESRIIHSSISKTEFNVQSLDTTSTILDTHQQPQHGPIHFHRRPHKTVHNHNVLSNPSPLTSESRKYAIPKPHSHATQPLTVKVDPRAHIRPSTPEPISPTTIKNRLRSLFDHEEIHAEWAERERKNPFPYLDQNYGWNRAMCAGKMYFHTEWTPFNNDDTLNGALEEMLYIKRCFARFSLWAQREVMEFDEEDLSGENGWGEVFDVVFKGEGVGLCWARIPGSWHAIKPGLLTCCRSVSFYDEVLDWTEGIRERVRKWRAQNQGWRAHQALSSKRRFKTLWTGHQDQERVQRTRLGWKETSQSDGVDPTVKRIRLRRREPEKIATEQWRARRREQEKKAGRWLDGTIRQDRMWAEFHWVLNVDDPREHVWPRYRYYYRNGVRCWYRI</sequence>
<comment type="caution">
    <text evidence="1">The sequence shown here is derived from an EMBL/GenBank/DDBJ whole genome shotgun (WGS) entry which is preliminary data.</text>
</comment>
<dbReference type="AlphaFoldDB" id="A0A8H7T994"/>
<reference evidence="1" key="1">
    <citation type="submission" date="2021-02" db="EMBL/GenBank/DDBJ databases">
        <title>Genome sequence Cadophora malorum strain M34.</title>
        <authorList>
            <person name="Stefanovic E."/>
            <person name="Vu D."/>
            <person name="Scully C."/>
            <person name="Dijksterhuis J."/>
            <person name="Roader J."/>
            <person name="Houbraken J."/>
        </authorList>
    </citation>
    <scope>NUCLEOTIDE SEQUENCE</scope>
    <source>
        <strain evidence="1">M34</strain>
    </source>
</reference>
<organism evidence="1 2">
    <name type="scientific">Cadophora malorum</name>
    <dbReference type="NCBI Taxonomy" id="108018"/>
    <lineage>
        <taxon>Eukaryota</taxon>
        <taxon>Fungi</taxon>
        <taxon>Dikarya</taxon>
        <taxon>Ascomycota</taxon>
        <taxon>Pezizomycotina</taxon>
        <taxon>Leotiomycetes</taxon>
        <taxon>Helotiales</taxon>
        <taxon>Ploettnerulaceae</taxon>
        <taxon>Cadophora</taxon>
    </lineage>
</organism>
<keyword evidence="2" id="KW-1185">Reference proteome</keyword>
<name>A0A8H7T994_9HELO</name>